<reference evidence="1" key="2">
    <citation type="journal article" date="2015" name="Fish Shellfish Immunol.">
        <title>Early steps in the European eel (Anguilla anguilla)-Vibrio vulnificus interaction in the gills: Role of the RtxA13 toxin.</title>
        <authorList>
            <person name="Callol A."/>
            <person name="Pajuelo D."/>
            <person name="Ebbesson L."/>
            <person name="Teles M."/>
            <person name="MacKenzie S."/>
            <person name="Amaro C."/>
        </authorList>
    </citation>
    <scope>NUCLEOTIDE SEQUENCE</scope>
</reference>
<proteinExistence type="predicted"/>
<organism evidence="1">
    <name type="scientific">Anguilla anguilla</name>
    <name type="common">European freshwater eel</name>
    <name type="synonym">Muraena anguilla</name>
    <dbReference type="NCBI Taxonomy" id="7936"/>
    <lineage>
        <taxon>Eukaryota</taxon>
        <taxon>Metazoa</taxon>
        <taxon>Chordata</taxon>
        <taxon>Craniata</taxon>
        <taxon>Vertebrata</taxon>
        <taxon>Euteleostomi</taxon>
        <taxon>Actinopterygii</taxon>
        <taxon>Neopterygii</taxon>
        <taxon>Teleostei</taxon>
        <taxon>Anguilliformes</taxon>
        <taxon>Anguillidae</taxon>
        <taxon>Anguilla</taxon>
    </lineage>
</organism>
<reference evidence="1" key="1">
    <citation type="submission" date="2014-11" db="EMBL/GenBank/DDBJ databases">
        <authorList>
            <person name="Amaro Gonzalez C."/>
        </authorList>
    </citation>
    <scope>NUCLEOTIDE SEQUENCE</scope>
</reference>
<sequence length="29" mass="3293">MHVIHNVITALVTEAEQNGGISRIEIRYK</sequence>
<evidence type="ECO:0000313" key="1">
    <source>
        <dbReference type="EMBL" id="JAH78232.1"/>
    </source>
</evidence>
<protein>
    <submittedName>
        <fullName evidence="1">Uncharacterized protein</fullName>
    </submittedName>
</protein>
<dbReference type="EMBL" id="GBXM01030345">
    <property type="protein sequence ID" value="JAH78232.1"/>
    <property type="molecule type" value="Transcribed_RNA"/>
</dbReference>
<name>A0A0E9VJL3_ANGAN</name>
<dbReference type="AlphaFoldDB" id="A0A0E9VJL3"/>
<accession>A0A0E9VJL3</accession>